<keyword evidence="6" id="KW-0869">Chloride channel</keyword>
<comment type="similarity">
    <text evidence="5 6">Belongs to the anion channel-forming bestrophin (TC 1.A.46) family. Calcium-sensitive chloride channel subfamily.</text>
</comment>
<accession>A0A0K2UTD0</accession>
<keyword evidence="6" id="KW-0407">Ion channel</keyword>
<dbReference type="AlphaFoldDB" id="A0A0K2UTD0"/>
<sequence>MTVSYAAKISTVKVGVFFKLLFTWTGSVYKLIWFEFMAYLVLYFSISILYRFGLGEDGKKIFETLSIFCNTHTTLIPLTFVLAFYVSHVVSRWWDQYKTIPWPDGVAFKVNAYCRGKNKHQNDEIRSIRRNVVRYTCAAIIETLRMVSCKVKKRFPTMNHLVEAGILTDKEVKMIENAHKKTTYLEYSYWVPLYWASELINQAYQKGYIQQSKYVMDIHGELTKIRTECGLILSYDWISFPLVYTQVVTLALNIYFGATLVGRQYLDPNKNLDGVGPDFIFPFFTSFEFFFYNGWCKVAEALLNPFGEDDEDFDTNWMVDRNIQLAYVMVDEIGRNPPDVEKDPYWDVGIPPELPYTVASLDVRGAKQLETGAHKLNVPLDLQETVDPANLPDISFSGNKLQRRISCVMDEVLSWASTPLTDRKCVHGLKRNNSQRSGTSFLSRRRRNSSINNNHLSSFRSVSLKSFDSFVNTPNVSPTSSRKKSIIESRKLSTITTGSGLETVLEGKEISLVNDDIRQNPNIEIIISEPNEN</sequence>
<evidence type="ECO:0000256" key="4">
    <source>
        <dbReference type="ARBA" id="ARBA00023136"/>
    </source>
</evidence>
<keyword evidence="4 6" id="KW-0472">Membrane</keyword>
<dbReference type="GO" id="GO:0034707">
    <property type="term" value="C:chloride channel complex"/>
    <property type="evidence" value="ECO:0007669"/>
    <property type="project" value="UniProtKB-KW"/>
</dbReference>
<feature type="transmembrane region" description="Helical" evidence="6">
    <location>
        <begin position="31"/>
        <end position="53"/>
    </location>
</feature>
<dbReference type="OrthoDB" id="201595at2759"/>
<keyword evidence="6" id="KW-0813">Transport</keyword>
<feature type="transmembrane region" description="Helical" evidence="6">
    <location>
        <begin position="65"/>
        <end position="86"/>
    </location>
</feature>
<comment type="subcellular location">
    <subcellularLocation>
        <location evidence="6">Cell membrane</location>
        <topology evidence="6">Multi-pass membrane protein</topology>
    </subcellularLocation>
    <subcellularLocation>
        <location evidence="1">Membrane</location>
    </subcellularLocation>
</comment>
<organism evidence="7">
    <name type="scientific">Lepeophtheirus salmonis</name>
    <name type="common">Salmon louse</name>
    <name type="synonym">Caligus salmonis</name>
    <dbReference type="NCBI Taxonomy" id="72036"/>
    <lineage>
        <taxon>Eukaryota</taxon>
        <taxon>Metazoa</taxon>
        <taxon>Ecdysozoa</taxon>
        <taxon>Arthropoda</taxon>
        <taxon>Crustacea</taxon>
        <taxon>Multicrustacea</taxon>
        <taxon>Hexanauplia</taxon>
        <taxon>Copepoda</taxon>
        <taxon>Siphonostomatoida</taxon>
        <taxon>Caligidae</taxon>
        <taxon>Lepeophtheirus</taxon>
    </lineage>
</organism>
<dbReference type="GO" id="GO:0005254">
    <property type="term" value="F:chloride channel activity"/>
    <property type="evidence" value="ECO:0007669"/>
    <property type="project" value="UniProtKB-KW"/>
</dbReference>
<dbReference type="EMBL" id="HACA01023791">
    <property type="protein sequence ID" value="CDW41152.1"/>
    <property type="molecule type" value="Transcribed_RNA"/>
</dbReference>
<dbReference type="Pfam" id="PF01062">
    <property type="entry name" value="Bestrophin"/>
    <property type="match status" value="1"/>
</dbReference>
<evidence type="ECO:0000256" key="5">
    <source>
        <dbReference type="ARBA" id="ARBA00034769"/>
    </source>
</evidence>
<evidence type="ECO:0000256" key="1">
    <source>
        <dbReference type="ARBA" id="ARBA00004370"/>
    </source>
</evidence>
<keyword evidence="2 6" id="KW-0812">Transmembrane</keyword>
<name>A0A0K2UTD0_LEPSM</name>
<dbReference type="PANTHER" id="PTHR10736:SF11">
    <property type="entry name" value="BESTROPHIN 2"/>
    <property type="match status" value="1"/>
</dbReference>
<evidence type="ECO:0000313" key="7">
    <source>
        <dbReference type="EMBL" id="CDW41152.1"/>
    </source>
</evidence>
<keyword evidence="6" id="KW-0868">Chloride</keyword>
<dbReference type="PANTHER" id="PTHR10736">
    <property type="entry name" value="BESTROPHIN"/>
    <property type="match status" value="1"/>
</dbReference>
<comment type="function">
    <text evidence="6">Forms chloride channels.</text>
</comment>
<keyword evidence="3 6" id="KW-1133">Transmembrane helix</keyword>
<dbReference type="InterPro" id="IPR021134">
    <property type="entry name" value="Bestrophin-like"/>
</dbReference>
<keyword evidence="6" id="KW-1003">Cell membrane</keyword>
<evidence type="ECO:0000256" key="3">
    <source>
        <dbReference type="ARBA" id="ARBA00022989"/>
    </source>
</evidence>
<evidence type="ECO:0000256" key="2">
    <source>
        <dbReference type="ARBA" id="ARBA00022692"/>
    </source>
</evidence>
<evidence type="ECO:0000256" key="6">
    <source>
        <dbReference type="RuleBase" id="RU363126"/>
    </source>
</evidence>
<reference evidence="7" key="1">
    <citation type="submission" date="2014-05" db="EMBL/GenBank/DDBJ databases">
        <authorList>
            <person name="Chronopoulou M."/>
        </authorList>
    </citation>
    <scope>NUCLEOTIDE SEQUENCE</scope>
    <source>
        <tissue evidence="7">Whole organism</tissue>
    </source>
</reference>
<dbReference type="GO" id="GO:0005886">
    <property type="term" value="C:plasma membrane"/>
    <property type="evidence" value="ECO:0007669"/>
    <property type="project" value="UniProtKB-SubCell"/>
</dbReference>
<protein>
    <recommendedName>
        <fullName evidence="6">Bestrophin homolog</fullName>
    </recommendedName>
</protein>
<proteinExistence type="inferred from homology"/>
<keyword evidence="6" id="KW-0406">Ion transport</keyword>
<dbReference type="InterPro" id="IPR000615">
    <property type="entry name" value="Bestrophin"/>
</dbReference>